<dbReference type="InterPro" id="IPR013425">
    <property type="entry name" value="Autotrns_rpt"/>
</dbReference>
<comment type="similarity">
    <text evidence="5">Belongs to the peptidase S8 family.</text>
</comment>
<dbReference type="PRINTS" id="PR00723">
    <property type="entry name" value="SUBTILISIN"/>
</dbReference>
<dbReference type="SMART" id="SM00869">
    <property type="entry name" value="Autotransporter"/>
    <property type="match status" value="1"/>
</dbReference>
<feature type="active site" description="Charge relay system" evidence="5">
    <location>
        <position position="198"/>
    </location>
</feature>
<dbReference type="Pfam" id="PF12951">
    <property type="entry name" value="PATR"/>
    <property type="match status" value="1"/>
</dbReference>
<dbReference type="InterPro" id="IPR036852">
    <property type="entry name" value="Peptidase_S8/S53_dom_sf"/>
</dbReference>
<dbReference type="AlphaFoldDB" id="A0A9W5AK01"/>
<organism evidence="9 10">
    <name type="scientific">Alcaligenes xylosoxydans xylosoxydans</name>
    <name type="common">Achromobacter xylosoxidans</name>
    <dbReference type="NCBI Taxonomy" id="85698"/>
    <lineage>
        <taxon>Bacteria</taxon>
        <taxon>Pseudomonadati</taxon>
        <taxon>Pseudomonadota</taxon>
        <taxon>Betaproteobacteria</taxon>
        <taxon>Burkholderiales</taxon>
        <taxon>Alcaligenaceae</taxon>
        <taxon>Achromobacter</taxon>
    </lineage>
</organism>
<dbReference type="InterPro" id="IPR005546">
    <property type="entry name" value="Autotransporte_beta"/>
</dbReference>
<evidence type="ECO:0000313" key="9">
    <source>
        <dbReference type="EMBL" id="MCZ8402704.1"/>
    </source>
</evidence>
<keyword evidence="4 5" id="KW-0720">Serine protease</keyword>
<comment type="caution">
    <text evidence="9">The sequence shown here is derived from an EMBL/GenBank/DDBJ whole genome shotgun (WGS) entry which is preliminary data.</text>
</comment>
<dbReference type="InterPro" id="IPR023828">
    <property type="entry name" value="Peptidase_S8_Ser-AS"/>
</dbReference>
<dbReference type="Pfam" id="PF00082">
    <property type="entry name" value="Peptidase_S8"/>
    <property type="match status" value="1"/>
</dbReference>
<evidence type="ECO:0000256" key="3">
    <source>
        <dbReference type="ARBA" id="ARBA00022801"/>
    </source>
</evidence>
<keyword evidence="1 5" id="KW-0645">Protease</keyword>
<dbReference type="InterPro" id="IPR000209">
    <property type="entry name" value="Peptidase_S8/S53_dom"/>
</dbReference>
<dbReference type="InterPro" id="IPR006315">
    <property type="entry name" value="OM_autotransptr_brl_dom"/>
</dbReference>
<keyword evidence="3 5" id="KW-0378">Hydrolase</keyword>
<dbReference type="GO" id="GO:0004252">
    <property type="term" value="F:serine-type endopeptidase activity"/>
    <property type="evidence" value="ECO:0007669"/>
    <property type="project" value="UniProtKB-UniRule"/>
</dbReference>
<feature type="signal peptide" evidence="7">
    <location>
        <begin position="1"/>
        <end position="24"/>
    </location>
</feature>
<feature type="region of interest" description="Disordered" evidence="6">
    <location>
        <begin position="29"/>
        <end position="145"/>
    </location>
</feature>
<dbReference type="InterPro" id="IPR034061">
    <property type="entry name" value="Peptidases_S8_Autotransporter"/>
</dbReference>
<dbReference type="PANTHER" id="PTHR35037">
    <property type="entry name" value="C-TERMINAL REGION OF AIDA-LIKE PROTEIN"/>
    <property type="match status" value="1"/>
</dbReference>
<proteinExistence type="inferred from homology"/>
<dbReference type="PROSITE" id="PS00138">
    <property type="entry name" value="SUBTILASE_SER"/>
    <property type="match status" value="1"/>
</dbReference>
<feature type="active site" description="Charge relay system" evidence="5">
    <location>
        <position position="370"/>
    </location>
</feature>
<dbReference type="PROSITE" id="PS51257">
    <property type="entry name" value="PROKAR_LIPOPROTEIN"/>
    <property type="match status" value="1"/>
</dbReference>
<feature type="compositionally biased region" description="Pro residues" evidence="6">
    <location>
        <begin position="67"/>
        <end position="99"/>
    </location>
</feature>
<dbReference type="PROSITE" id="PS51208">
    <property type="entry name" value="AUTOTRANSPORTER"/>
    <property type="match status" value="1"/>
</dbReference>
<dbReference type="PROSITE" id="PS51892">
    <property type="entry name" value="SUBTILASE"/>
    <property type="match status" value="1"/>
</dbReference>
<dbReference type="Gene3D" id="2.40.128.130">
    <property type="entry name" value="Autotransporter beta-domain"/>
    <property type="match status" value="1"/>
</dbReference>
<reference evidence="9" key="1">
    <citation type="submission" date="2022-12" db="EMBL/GenBank/DDBJ databases">
        <authorList>
            <person name="Voronina O.L."/>
            <person name="Kunda M.S."/>
            <person name="Ryzhova N."/>
            <person name="Aksenova E.I."/>
        </authorList>
    </citation>
    <scope>NUCLEOTIDE SEQUENCE</scope>
    <source>
        <strain evidence="9">SCCH136:Ach223948</strain>
    </source>
</reference>
<feature type="domain" description="Autotransporter" evidence="8">
    <location>
        <begin position="722"/>
        <end position="1000"/>
    </location>
</feature>
<feature type="compositionally biased region" description="Low complexity" evidence="6">
    <location>
        <begin position="56"/>
        <end position="66"/>
    </location>
</feature>
<dbReference type="Pfam" id="PF03797">
    <property type="entry name" value="Autotransporter"/>
    <property type="match status" value="1"/>
</dbReference>
<feature type="compositionally biased region" description="Gly residues" evidence="6">
    <location>
        <begin position="29"/>
        <end position="55"/>
    </location>
</feature>
<evidence type="ECO:0000256" key="4">
    <source>
        <dbReference type="ARBA" id="ARBA00022825"/>
    </source>
</evidence>
<dbReference type="Proteomes" id="UP001141992">
    <property type="component" value="Unassembled WGS sequence"/>
</dbReference>
<protein>
    <submittedName>
        <fullName evidence="9">Autotransporter domain-containing protein</fullName>
    </submittedName>
</protein>
<evidence type="ECO:0000313" key="10">
    <source>
        <dbReference type="Proteomes" id="UP001141992"/>
    </source>
</evidence>
<dbReference type="SUPFAM" id="SSF52743">
    <property type="entry name" value="Subtilisin-like"/>
    <property type="match status" value="1"/>
</dbReference>
<dbReference type="Gene3D" id="3.40.50.200">
    <property type="entry name" value="Peptidase S8/S53 domain"/>
    <property type="match status" value="1"/>
</dbReference>
<feature type="active site" description="Charge relay system" evidence="5">
    <location>
        <position position="157"/>
    </location>
</feature>
<evidence type="ECO:0000256" key="2">
    <source>
        <dbReference type="ARBA" id="ARBA00022729"/>
    </source>
</evidence>
<dbReference type="CDD" id="cd04848">
    <property type="entry name" value="Peptidases_S8_Autotransporter_serine_protease_like"/>
    <property type="match status" value="1"/>
</dbReference>
<dbReference type="InterPro" id="IPR051551">
    <property type="entry name" value="Autotransporter_adhesion"/>
</dbReference>
<feature type="chain" id="PRO_5040727992" evidence="7">
    <location>
        <begin position="25"/>
        <end position="1001"/>
    </location>
</feature>
<dbReference type="SUPFAM" id="SSF103515">
    <property type="entry name" value="Autotransporter"/>
    <property type="match status" value="1"/>
</dbReference>
<sequence length="1001" mass="102973">MRTHRSLPIASRLALSILTLSILAACGGGGGSHGDTGGSLPGTGSGGGGGPGGAGTVAPPVQSADPVTPPDPAKPADPVTPPGPVKPADPVTPPDPAKPADPATPADPVAPPDPPQPAPVVPISDTGIPGWRPTSPVPAPPDAAAFDGAGVNVGVIDNGFDADPATDHHKLSVAGALREVLAPDAAEPVDKDGKIATHGAIVSRIIGGKIVAGDDFGKGVATGVNLYQANQRATFSNLSLRGVLSALNARGVKIVNNSWSFVPGPAYALPDGDESKPDSPTVKAFFPALDEAVNSNGQLLVWANGNEAQPNPYLLAAAPRVVPTLERGWLTVTQVLADGDLAPWSNACGIAANWCLSARSPDDDKLTGTSFAAPVVAATAALVSQAYPWMDNSALRQTLLSTADDMGDRTRFGWGRLNMARAVRGPALFDTRLTLGGNFVADFDGMRSEFFNDIGGDAGLTKAGTGALVLWGQNRYTGTTTITRGTVELYGSVAGDISIQADGVLSADGGVAERSVDNRGTLVAQGNGLHIQGSYFAFRPEARLTTQLGTTLTVDGLASLGNSALEVTKPDDAYVVKSRETVLKAFAVVGRFGTVSAGPSLLYTISPDYSTADQIDLDVARSNVATVAHDLYGGQAGRLGAAQAIETAFEAADAKVLGAGSNVSDAFIQRAARLQSVGSAAQLAAALDSVSGQIHASSQALGFQQSQAVNRALSNRVDQLALAGARSGVWMQMMGGAGKLKQSGFAGADTRLYGGQLGVDHRVTDDGILGLSLTWSDAKADFDHYGGQSRSQGTGLSLYGRYGAEIGPYVSARAGHEWRHADVKRDILAGGAERVASGRNDRVTALYAEIGHAFAFDSGRVTPFVGVSYDHLARGAIDEDGSAFALQARKKSYDQGAGQLGLRLQSSPLDWAGGSTTLSAYGAYRYGNPTRLDFTAAFAGAPDASFEVQGIGLPRHTGWLGLGASSQLADDVSWYASYDAQFGPGGLTNNVFAAGLRYRFP</sequence>
<dbReference type="EMBL" id="JAPZVI010000010">
    <property type="protein sequence ID" value="MCZ8402704.1"/>
    <property type="molecule type" value="Genomic_DNA"/>
</dbReference>
<accession>A0A9W5AK01</accession>
<evidence type="ECO:0000256" key="1">
    <source>
        <dbReference type="ARBA" id="ARBA00022670"/>
    </source>
</evidence>
<dbReference type="InterPro" id="IPR036709">
    <property type="entry name" value="Autotransporte_beta_dom_sf"/>
</dbReference>
<dbReference type="PANTHER" id="PTHR35037:SF3">
    <property type="entry name" value="C-TERMINAL REGION OF AIDA-LIKE PROTEIN"/>
    <property type="match status" value="1"/>
</dbReference>
<dbReference type="RefSeq" id="WP_207385946.1">
    <property type="nucleotide sequence ID" value="NZ_CYTI01000019.1"/>
</dbReference>
<dbReference type="GO" id="GO:0019867">
    <property type="term" value="C:outer membrane"/>
    <property type="evidence" value="ECO:0007669"/>
    <property type="project" value="InterPro"/>
</dbReference>
<feature type="compositionally biased region" description="Pro residues" evidence="6">
    <location>
        <begin position="108"/>
        <end position="120"/>
    </location>
</feature>
<evidence type="ECO:0000256" key="7">
    <source>
        <dbReference type="SAM" id="SignalP"/>
    </source>
</evidence>
<dbReference type="GO" id="GO:0006508">
    <property type="term" value="P:proteolysis"/>
    <property type="evidence" value="ECO:0007669"/>
    <property type="project" value="UniProtKB-KW"/>
</dbReference>
<gene>
    <name evidence="9" type="ORF">O9570_14720</name>
</gene>
<evidence type="ECO:0000256" key="6">
    <source>
        <dbReference type="SAM" id="MobiDB-lite"/>
    </source>
</evidence>
<evidence type="ECO:0000256" key="5">
    <source>
        <dbReference type="PROSITE-ProRule" id="PRU01240"/>
    </source>
</evidence>
<dbReference type="NCBIfam" id="TIGR02601">
    <property type="entry name" value="autotrns_rpt"/>
    <property type="match status" value="1"/>
</dbReference>
<dbReference type="NCBIfam" id="TIGR01414">
    <property type="entry name" value="autotrans_barl"/>
    <property type="match status" value="1"/>
</dbReference>
<keyword evidence="2 7" id="KW-0732">Signal</keyword>
<dbReference type="InterPro" id="IPR015500">
    <property type="entry name" value="Peptidase_S8_subtilisin-rel"/>
</dbReference>
<name>A0A9W5AK01_ALCXX</name>
<evidence type="ECO:0000259" key="8">
    <source>
        <dbReference type="PROSITE" id="PS51208"/>
    </source>
</evidence>